<dbReference type="Proteomes" id="UP000001194">
    <property type="component" value="Unassembled WGS sequence"/>
</dbReference>
<keyword evidence="11" id="KW-1185">Reference proteome</keyword>
<dbReference type="PANTHER" id="PTHR42714">
    <property type="entry name" value="TRNA MODIFICATION GTPASE GTPBP3"/>
    <property type="match status" value="1"/>
</dbReference>
<dbReference type="NCBIfam" id="TIGR00450">
    <property type="entry name" value="mnmE_trmE_thdF"/>
    <property type="match status" value="1"/>
</dbReference>
<dbReference type="CDD" id="cd14858">
    <property type="entry name" value="TrmE_N"/>
    <property type="match status" value="1"/>
</dbReference>
<sequence length="527" mass="57942">MWRSLCSWTHISRRPASLGLGRGTYSAFRRSQQHRNSSCTPLPRNYSSAQGKVHSAIQDLTASDAQRRTIYALSTPPGKAGVAVIRVSGPEALDVWRRVIQPTCKRKALADYIPTPWKMERCRVVHPETQEMLDDGLAVYFRAPHSFTTEDVVELHIHSGRAIVASVLGSLALLPSCRPAEPGEFTRRAFLGGRLDLTQVEGLKDLIDAETDAQRRIALQAAGVGEIFDELRKGIINCLAQIEALIDFGEGEDIEEGVYDEARIQGKVLLDTMKLYLNDHRRGELMRSGLRLAIFGPPNAGKSSLLNFLGKLQAAIVTSIPGTTRDILELSLDIGGLPVIVADTAGLRHTEDVVESIGVERARNAVKATDIALCVLSLPETLDSQSGMKESIHSLRDLISPETFFLFNKSDLLGQSSRGLPDPEDLRDNLLGNQHHNSKSGQRAWVASLSTDNWTPSQTPLITRARHRTHLESACQFLEAFLELPPEDVVLAAEELRYAAVAVGKVTGHIDVEDILDAVFRDFCIGK</sequence>
<dbReference type="InterPro" id="IPR004520">
    <property type="entry name" value="GTPase_MnmE"/>
</dbReference>
<dbReference type="EMBL" id="DS547115">
    <property type="protein sequence ID" value="EDR04904.1"/>
    <property type="molecule type" value="Genomic_DNA"/>
</dbReference>
<dbReference type="Pfam" id="PF10396">
    <property type="entry name" value="TrmE_N"/>
    <property type="match status" value="1"/>
</dbReference>
<accession>B0DK98</accession>
<dbReference type="AlphaFoldDB" id="B0DK98"/>
<evidence type="ECO:0000259" key="8">
    <source>
        <dbReference type="Pfam" id="PF10396"/>
    </source>
</evidence>
<feature type="domain" description="GTP-binding protein TrmE N-terminal" evidence="8">
    <location>
        <begin position="69"/>
        <end position="194"/>
    </location>
</feature>
<protein>
    <submittedName>
        <fullName evidence="10">Predicted protein</fullName>
    </submittedName>
</protein>
<evidence type="ECO:0000259" key="9">
    <source>
        <dbReference type="Pfam" id="PF12631"/>
    </source>
</evidence>
<evidence type="ECO:0000259" key="7">
    <source>
        <dbReference type="Pfam" id="PF01926"/>
    </source>
</evidence>
<dbReference type="InterPro" id="IPR027417">
    <property type="entry name" value="P-loop_NTPase"/>
</dbReference>
<dbReference type="CDD" id="cd04164">
    <property type="entry name" value="trmE"/>
    <property type="match status" value="1"/>
</dbReference>
<evidence type="ECO:0000256" key="3">
    <source>
        <dbReference type="ARBA" id="ARBA00022694"/>
    </source>
</evidence>
<keyword evidence="3 6" id="KW-0819">tRNA processing</keyword>
<dbReference type="InterPro" id="IPR027368">
    <property type="entry name" value="MnmE_dom2"/>
</dbReference>
<dbReference type="InterPro" id="IPR027266">
    <property type="entry name" value="TrmE/GcvT-like"/>
</dbReference>
<dbReference type="InParanoid" id="B0DK98"/>
<dbReference type="InterPro" id="IPR006073">
    <property type="entry name" value="GTP-bd"/>
</dbReference>
<keyword evidence="5 6" id="KW-0342">GTP-binding</keyword>
<evidence type="ECO:0000313" key="10">
    <source>
        <dbReference type="EMBL" id="EDR04904.1"/>
    </source>
</evidence>
<dbReference type="FunFam" id="3.30.1360.120:FF:000007">
    <property type="entry name" value="tRNA modification GTPase GTPBP3, mitochondrial"/>
    <property type="match status" value="1"/>
</dbReference>
<dbReference type="GO" id="GO:0003924">
    <property type="term" value="F:GTPase activity"/>
    <property type="evidence" value="ECO:0007669"/>
    <property type="project" value="InterPro"/>
</dbReference>
<dbReference type="InterPro" id="IPR005225">
    <property type="entry name" value="Small_GTP-bd"/>
</dbReference>
<dbReference type="SUPFAM" id="SSF116878">
    <property type="entry name" value="TrmE connector domain"/>
    <property type="match status" value="1"/>
</dbReference>
<feature type="domain" description="MnmE helical" evidence="9">
    <location>
        <begin position="197"/>
        <end position="524"/>
    </location>
</feature>
<dbReference type="OrthoDB" id="188276at2759"/>
<keyword evidence="4 6" id="KW-0547">Nucleotide-binding</keyword>
<dbReference type="STRING" id="486041.B0DK98"/>
<proteinExistence type="inferred from homology"/>
<feature type="domain" description="G" evidence="7">
    <location>
        <begin position="292"/>
        <end position="408"/>
    </location>
</feature>
<dbReference type="GO" id="GO:0030488">
    <property type="term" value="P:tRNA methylation"/>
    <property type="evidence" value="ECO:0007669"/>
    <property type="project" value="TreeGrafter"/>
</dbReference>
<evidence type="ECO:0000256" key="6">
    <source>
        <dbReference type="RuleBase" id="RU003313"/>
    </source>
</evidence>
<dbReference type="RefSeq" id="XP_001884294.1">
    <property type="nucleotide sequence ID" value="XM_001884259.1"/>
</dbReference>
<dbReference type="HOGENOM" id="CLU_019624_3_1_1"/>
<dbReference type="Pfam" id="PF01926">
    <property type="entry name" value="MMR_HSR1"/>
    <property type="match status" value="1"/>
</dbReference>
<dbReference type="NCBIfam" id="NF003661">
    <property type="entry name" value="PRK05291.1-3"/>
    <property type="match status" value="1"/>
</dbReference>
<dbReference type="Gene3D" id="1.20.120.430">
    <property type="entry name" value="tRNA modification GTPase MnmE domain 2"/>
    <property type="match status" value="1"/>
</dbReference>
<dbReference type="NCBIfam" id="TIGR00231">
    <property type="entry name" value="small_GTP"/>
    <property type="match status" value="1"/>
</dbReference>
<dbReference type="InterPro" id="IPR025867">
    <property type="entry name" value="MnmE_helical"/>
</dbReference>
<comment type="subcellular location">
    <subcellularLocation>
        <location evidence="1">Mitochondrion</location>
    </subcellularLocation>
</comment>
<dbReference type="KEGG" id="lbc:LACBIDRAFT_237500"/>
<evidence type="ECO:0000256" key="5">
    <source>
        <dbReference type="ARBA" id="ARBA00023134"/>
    </source>
</evidence>
<dbReference type="GO" id="GO:0005739">
    <property type="term" value="C:mitochondrion"/>
    <property type="evidence" value="ECO:0007669"/>
    <property type="project" value="UniProtKB-SubCell"/>
</dbReference>
<dbReference type="InterPro" id="IPR018948">
    <property type="entry name" value="GTP-bd_TrmE_N"/>
</dbReference>
<dbReference type="SUPFAM" id="SSF52540">
    <property type="entry name" value="P-loop containing nucleoside triphosphate hydrolases"/>
    <property type="match status" value="1"/>
</dbReference>
<organism evidence="11">
    <name type="scientific">Laccaria bicolor (strain S238N-H82 / ATCC MYA-4686)</name>
    <name type="common">Bicoloured deceiver</name>
    <name type="synonym">Laccaria laccata var. bicolor</name>
    <dbReference type="NCBI Taxonomy" id="486041"/>
    <lineage>
        <taxon>Eukaryota</taxon>
        <taxon>Fungi</taxon>
        <taxon>Dikarya</taxon>
        <taxon>Basidiomycota</taxon>
        <taxon>Agaricomycotina</taxon>
        <taxon>Agaricomycetes</taxon>
        <taxon>Agaricomycetidae</taxon>
        <taxon>Agaricales</taxon>
        <taxon>Agaricineae</taxon>
        <taxon>Hydnangiaceae</taxon>
        <taxon>Laccaria</taxon>
    </lineage>
</organism>
<dbReference type="GO" id="GO:0005525">
    <property type="term" value="F:GTP binding"/>
    <property type="evidence" value="ECO:0007669"/>
    <property type="project" value="UniProtKB-KW"/>
</dbReference>
<evidence type="ECO:0000313" key="11">
    <source>
        <dbReference type="Proteomes" id="UP000001194"/>
    </source>
</evidence>
<dbReference type="Gene3D" id="3.40.50.300">
    <property type="entry name" value="P-loop containing nucleotide triphosphate hydrolases"/>
    <property type="match status" value="1"/>
</dbReference>
<dbReference type="FunCoup" id="B0DK98">
    <property type="interactions" value="236"/>
</dbReference>
<evidence type="ECO:0000256" key="4">
    <source>
        <dbReference type="ARBA" id="ARBA00022741"/>
    </source>
</evidence>
<dbReference type="HAMAP" id="MF_00379">
    <property type="entry name" value="GTPase_MnmE"/>
    <property type="match status" value="1"/>
</dbReference>
<dbReference type="GeneID" id="6080053"/>
<dbReference type="PANTHER" id="PTHR42714:SF2">
    <property type="entry name" value="TRNA MODIFICATION GTPASE GTPBP3, MITOCHONDRIAL"/>
    <property type="match status" value="1"/>
</dbReference>
<name>B0DK98_LACBS</name>
<dbReference type="SUPFAM" id="SSF103025">
    <property type="entry name" value="Folate-binding domain"/>
    <property type="match status" value="1"/>
</dbReference>
<dbReference type="Gene3D" id="3.30.1360.120">
    <property type="entry name" value="Probable tRNA modification gtpase trme, domain 1"/>
    <property type="match status" value="1"/>
</dbReference>
<gene>
    <name evidence="10" type="ORF">LACBIDRAFT_237500</name>
</gene>
<dbReference type="Pfam" id="PF12631">
    <property type="entry name" value="MnmE_helical"/>
    <property type="match status" value="1"/>
</dbReference>
<dbReference type="InterPro" id="IPR031168">
    <property type="entry name" value="G_TrmE"/>
</dbReference>
<evidence type="ECO:0000256" key="1">
    <source>
        <dbReference type="ARBA" id="ARBA00004173"/>
    </source>
</evidence>
<comment type="similarity">
    <text evidence="2 6">Belongs to the TRAFAC class TrmE-Era-EngA-EngB-Septin-like GTPase superfamily. TrmE GTPase family.</text>
</comment>
<reference evidence="10 11" key="1">
    <citation type="journal article" date="2008" name="Nature">
        <title>The genome of Laccaria bicolor provides insights into mycorrhizal symbiosis.</title>
        <authorList>
            <person name="Martin F."/>
            <person name="Aerts A."/>
            <person name="Ahren D."/>
            <person name="Brun A."/>
            <person name="Danchin E.G.J."/>
            <person name="Duchaussoy F."/>
            <person name="Gibon J."/>
            <person name="Kohler A."/>
            <person name="Lindquist E."/>
            <person name="Pereda V."/>
            <person name="Salamov A."/>
            <person name="Shapiro H.J."/>
            <person name="Wuyts J."/>
            <person name="Blaudez D."/>
            <person name="Buee M."/>
            <person name="Brokstein P."/>
            <person name="Canbaeck B."/>
            <person name="Cohen D."/>
            <person name="Courty P.E."/>
            <person name="Coutinho P.M."/>
            <person name="Delaruelle C."/>
            <person name="Detter J.C."/>
            <person name="Deveau A."/>
            <person name="DiFazio S."/>
            <person name="Duplessis S."/>
            <person name="Fraissinet-Tachet L."/>
            <person name="Lucic E."/>
            <person name="Frey-Klett P."/>
            <person name="Fourrey C."/>
            <person name="Feussner I."/>
            <person name="Gay G."/>
            <person name="Grimwood J."/>
            <person name="Hoegger P.J."/>
            <person name="Jain P."/>
            <person name="Kilaru S."/>
            <person name="Labbe J."/>
            <person name="Lin Y.C."/>
            <person name="Legue V."/>
            <person name="Le Tacon F."/>
            <person name="Marmeisse R."/>
            <person name="Melayah D."/>
            <person name="Montanini B."/>
            <person name="Muratet M."/>
            <person name="Nehls U."/>
            <person name="Niculita-Hirzel H."/>
            <person name="Oudot-Le Secq M.P."/>
            <person name="Peter M."/>
            <person name="Quesneville H."/>
            <person name="Rajashekar B."/>
            <person name="Reich M."/>
            <person name="Rouhier N."/>
            <person name="Schmutz J."/>
            <person name="Yin T."/>
            <person name="Chalot M."/>
            <person name="Henrissat B."/>
            <person name="Kuees U."/>
            <person name="Lucas S."/>
            <person name="Van de Peer Y."/>
            <person name="Podila G.K."/>
            <person name="Polle A."/>
            <person name="Pukkila P.J."/>
            <person name="Richardson P.M."/>
            <person name="Rouze P."/>
            <person name="Sanders I.R."/>
            <person name="Stajich J.E."/>
            <person name="Tunlid A."/>
            <person name="Tuskan G."/>
            <person name="Grigoriev I.V."/>
        </authorList>
    </citation>
    <scope>NUCLEOTIDE SEQUENCE [LARGE SCALE GENOMIC DNA]</scope>
    <source>
        <strain evidence="11">S238N-H82 / ATCC MYA-4686</strain>
    </source>
</reference>
<evidence type="ECO:0000256" key="2">
    <source>
        <dbReference type="ARBA" id="ARBA00011043"/>
    </source>
</evidence>
<dbReference type="GO" id="GO:0002098">
    <property type="term" value="P:tRNA wobble uridine modification"/>
    <property type="evidence" value="ECO:0007669"/>
    <property type="project" value="TreeGrafter"/>
</dbReference>